<proteinExistence type="predicted"/>
<evidence type="ECO:0000256" key="2">
    <source>
        <dbReference type="ARBA" id="ARBA00022771"/>
    </source>
</evidence>
<sequence length="198" mass="22306">MSSAGVNCTVCDKPGVSRCSDCRTTYYCGPECQRADWKTHKVACAQMPKWYDKHRKNRDGSLHEGRMELITWDCPAEGLGWGACFKEESDDLKKDFQTKYGGDCEKFHEFWPQGFRWTCCGMSADMDYGCDHHGTGKKPCTCDFCRMGKPLPDSIYKEKTASRHGLQLQRGPDPRSSNFALGMIAETARTVMGLAIDD</sequence>
<comment type="caution">
    <text evidence="6">The sequence shown here is derived from an EMBL/GenBank/DDBJ whole genome shotgun (WGS) entry which is preliminary data.</text>
</comment>
<dbReference type="Proteomes" id="UP000636479">
    <property type="component" value="Unassembled WGS sequence"/>
</dbReference>
<dbReference type="EMBL" id="JACAZF010000001">
    <property type="protein sequence ID" value="KAF7315697.1"/>
    <property type="molecule type" value="Genomic_DNA"/>
</dbReference>
<dbReference type="Pfam" id="PF01753">
    <property type="entry name" value="zf-MYND"/>
    <property type="match status" value="1"/>
</dbReference>
<name>A0A8H6TFA5_9AGAR</name>
<dbReference type="PROSITE" id="PS50865">
    <property type="entry name" value="ZF_MYND_2"/>
    <property type="match status" value="1"/>
</dbReference>
<evidence type="ECO:0000313" key="7">
    <source>
        <dbReference type="Proteomes" id="UP000636479"/>
    </source>
</evidence>
<dbReference type="SUPFAM" id="SSF144232">
    <property type="entry name" value="HIT/MYND zinc finger-like"/>
    <property type="match status" value="1"/>
</dbReference>
<evidence type="ECO:0000313" key="6">
    <source>
        <dbReference type="EMBL" id="KAF7315697.1"/>
    </source>
</evidence>
<dbReference type="GO" id="GO:0008270">
    <property type="term" value="F:zinc ion binding"/>
    <property type="evidence" value="ECO:0007669"/>
    <property type="project" value="UniProtKB-KW"/>
</dbReference>
<feature type="domain" description="MYND-type" evidence="5">
    <location>
        <begin position="8"/>
        <end position="44"/>
    </location>
</feature>
<keyword evidence="3" id="KW-0862">Zinc</keyword>
<gene>
    <name evidence="6" type="ORF">MIND_00085300</name>
</gene>
<evidence type="ECO:0000259" key="5">
    <source>
        <dbReference type="PROSITE" id="PS50865"/>
    </source>
</evidence>
<keyword evidence="2 4" id="KW-0863">Zinc-finger</keyword>
<accession>A0A8H6TFA5</accession>
<evidence type="ECO:0000256" key="4">
    <source>
        <dbReference type="PROSITE-ProRule" id="PRU00134"/>
    </source>
</evidence>
<organism evidence="6 7">
    <name type="scientific">Mycena indigotica</name>
    <dbReference type="NCBI Taxonomy" id="2126181"/>
    <lineage>
        <taxon>Eukaryota</taxon>
        <taxon>Fungi</taxon>
        <taxon>Dikarya</taxon>
        <taxon>Basidiomycota</taxon>
        <taxon>Agaricomycotina</taxon>
        <taxon>Agaricomycetes</taxon>
        <taxon>Agaricomycetidae</taxon>
        <taxon>Agaricales</taxon>
        <taxon>Marasmiineae</taxon>
        <taxon>Mycenaceae</taxon>
        <taxon>Mycena</taxon>
    </lineage>
</organism>
<protein>
    <recommendedName>
        <fullName evidence="5">MYND-type domain-containing protein</fullName>
    </recommendedName>
</protein>
<dbReference type="AlphaFoldDB" id="A0A8H6TFA5"/>
<keyword evidence="7" id="KW-1185">Reference proteome</keyword>
<dbReference type="RefSeq" id="XP_037225720.1">
    <property type="nucleotide sequence ID" value="XM_037357810.1"/>
</dbReference>
<dbReference type="PROSITE" id="PS01360">
    <property type="entry name" value="ZF_MYND_1"/>
    <property type="match status" value="1"/>
</dbReference>
<dbReference type="GeneID" id="59340326"/>
<keyword evidence="1" id="KW-0479">Metal-binding</keyword>
<dbReference type="InterPro" id="IPR002893">
    <property type="entry name" value="Znf_MYND"/>
</dbReference>
<reference evidence="6" key="1">
    <citation type="submission" date="2020-05" db="EMBL/GenBank/DDBJ databases">
        <title>Mycena genomes resolve the evolution of fungal bioluminescence.</title>
        <authorList>
            <person name="Tsai I.J."/>
        </authorList>
    </citation>
    <scope>NUCLEOTIDE SEQUENCE</scope>
    <source>
        <strain evidence="6">171206Taipei</strain>
    </source>
</reference>
<dbReference type="Gene3D" id="6.10.140.2220">
    <property type="match status" value="1"/>
</dbReference>
<evidence type="ECO:0000256" key="3">
    <source>
        <dbReference type="ARBA" id="ARBA00022833"/>
    </source>
</evidence>
<evidence type="ECO:0000256" key="1">
    <source>
        <dbReference type="ARBA" id="ARBA00022723"/>
    </source>
</evidence>
<dbReference type="OrthoDB" id="432970at2759"/>